<comment type="function">
    <text evidence="4">Required for vacuolar assembly and vacuolar traffic.</text>
</comment>
<dbReference type="SUPFAM" id="SSF50978">
    <property type="entry name" value="WD40 repeat-like"/>
    <property type="match status" value="1"/>
</dbReference>
<dbReference type="Pfam" id="PF23411">
    <property type="entry name" value="Beta-prop_Vps41"/>
    <property type="match status" value="1"/>
</dbReference>
<gene>
    <name evidence="8" type="ORF">BS47DRAFT_1291787</name>
</gene>
<dbReference type="Gene3D" id="1.25.40.10">
    <property type="entry name" value="Tetratricopeptide repeat domain"/>
    <property type="match status" value="1"/>
</dbReference>
<dbReference type="Proteomes" id="UP000886523">
    <property type="component" value="Unassembled WGS sequence"/>
</dbReference>
<dbReference type="InterPro" id="IPR015943">
    <property type="entry name" value="WD40/YVTN_repeat-like_dom_sf"/>
</dbReference>
<dbReference type="Gene3D" id="2.130.10.10">
    <property type="entry name" value="YVTN repeat-like/Quinoprotein amine dehydrogenase"/>
    <property type="match status" value="1"/>
</dbReference>
<evidence type="ECO:0000259" key="7">
    <source>
        <dbReference type="Pfam" id="PF23411"/>
    </source>
</evidence>
<dbReference type="GO" id="GO:0009267">
    <property type="term" value="P:cellular response to starvation"/>
    <property type="evidence" value="ECO:0007669"/>
    <property type="project" value="TreeGrafter"/>
</dbReference>
<dbReference type="GO" id="GO:0030897">
    <property type="term" value="C:HOPS complex"/>
    <property type="evidence" value="ECO:0007669"/>
    <property type="project" value="UniProtKB-UniRule"/>
</dbReference>
<dbReference type="InterPro" id="IPR036322">
    <property type="entry name" value="WD40_repeat_dom_sf"/>
</dbReference>
<dbReference type="GO" id="GO:0005770">
    <property type="term" value="C:late endosome"/>
    <property type="evidence" value="ECO:0007669"/>
    <property type="project" value="UniProtKB-UniRule"/>
</dbReference>
<dbReference type="PANTHER" id="PTHR12616">
    <property type="entry name" value="VACUOLAR PROTEIN SORTING VPS41"/>
    <property type="match status" value="1"/>
</dbReference>
<dbReference type="AlphaFoldDB" id="A0A9P6B3E6"/>
<keyword evidence="2 4" id="KW-0813">Transport</keyword>
<dbReference type="PROSITE" id="PS50236">
    <property type="entry name" value="CHCR"/>
    <property type="match status" value="1"/>
</dbReference>
<feature type="domain" description="Vps41 beta-propeller" evidence="7">
    <location>
        <begin position="31"/>
        <end position="374"/>
    </location>
</feature>
<dbReference type="InterPro" id="IPR016024">
    <property type="entry name" value="ARM-type_fold"/>
</dbReference>
<protein>
    <recommendedName>
        <fullName evidence="4">Vacuolar protein sorting-associated protein 41</fullName>
    </recommendedName>
</protein>
<dbReference type="InterPro" id="IPR057780">
    <property type="entry name" value="Beta-prop_Vps41"/>
</dbReference>
<dbReference type="Pfam" id="PF23556">
    <property type="entry name" value="TPR_Vps41"/>
    <property type="match status" value="1"/>
</dbReference>
<evidence type="ECO:0000256" key="1">
    <source>
        <dbReference type="ARBA" id="ARBA00009582"/>
    </source>
</evidence>
<dbReference type="GO" id="GO:0034058">
    <property type="term" value="P:endosomal vesicle fusion"/>
    <property type="evidence" value="ECO:0007669"/>
    <property type="project" value="UniProtKB-UniRule"/>
</dbReference>
<accession>A0A9P6B3E6</accession>
<dbReference type="FunFam" id="1.25.40.10:FF:000350">
    <property type="entry name" value="Vacuolar protein sorting-associated protein 41 homolog"/>
    <property type="match status" value="1"/>
</dbReference>
<dbReference type="GO" id="GO:0016236">
    <property type="term" value="P:macroautophagy"/>
    <property type="evidence" value="ECO:0007669"/>
    <property type="project" value="TreeGrafter"/>
</dbReference>
<keyword evidence="3 4" id="KW-0653">Protein transport</keyword>
<feature type="region of interest" description="Disordered" evidence="6">
    <location>
        <begin position="1"/>
        <end position="30"/>
    </location>
</feature>
<evidence type="ECO:0000256" key="3">
    <source>
        <dbReference type="ARBA" id="ARBA00022927"/>
    </source>
</evidence>
<keyword evidence="9" id="KW-1185">Reference proteome</keyword>
<dbReference type="InterPro" id="IPR000547">
    <property type="entry name" value="Clathrin_H-chain/VPS_repeat"/>
</dbReference>
<evidence type="ECO:0000313" key="8">
    <source>
        <dbReference type="EMBL" id="KAF9516845.1"/>
    </source>
</evidence>
<evidence type="ECO:0000313" key="9">
    <source>
        <dbReference type="Proteomes" id="UP000886523"/>
    </source>
</evidence>
<dbReference type="PIRSF" id="PIRSF028921">
    <property type="entry name" value="VPS41"/>
    <property type="match status" value="1"/>
</dbReference>
<dbReference type="SUPFAM" id="SSF48371">
    <property type="entry name" value="ARM repeat"/>
    <property type="match status" value="1"/>
</dbReference>
<dbReference type="SMART" id="SM00299">
    <property type="entry name" value="CLH"/>
    <property type="match status" value="1"/>
</dbReference>
<dbReference type="EMBL" id="MU128936">
    <property type="protein sequence ID" value="KAF9516845.1"/>
    <property type="molecule type" value="Genomic_DNA"/>
</dbReference>
<sequence>MATRATGVKRTTRLQTGNDDEDEEDDEEPVLKYEQLRGDAQDLLEKDNASALAVSQRLMALGTHNGVVHVIDFHGNRVKSYRPHSASINDICIDSEGEFVATASVDGRVDIRALTTPEAYTIDFPRQMRSISLEPNFSRRGTRAFVCGGMAGNLELHEKGWLGHKQTILHSGEGPIWKTSWRGALIVWANDTGVRIYDTGSSQRVAFLDRPANSPRADLFKCTLQWRDDTTLMIAWANYVKLVRIRPRPSASASTRFLIEVTAIFQVDCMISGIAPHASPPGSFLVLGYIAPDTFENEATSDRAEQRRKTAHRPELRIISRSGEELSSDVLGLTGYEHFGCNDYVLQPSFFEAQEESLDGIYVVTSPQNVVLVKPRDDVDHVGWLVDRLKYAEALAEIQRLEKTGSTRGLDAPEIGRKYIRHLIEEGDFVKAAQLCPKVFDHDSKRWEEVVFTFIDRNQLQAIIPYVPTSQPQLSPLVYGFILMHFLRHDQEASALLRTIKEWPSGIYEILAAIVAVQSELDVSPSSPILMDCLAELYILNRQPTLALPYFLRRRRPNVFDLIRDNNLFTAVRDQALLLVEFDQDLEKQRRQETGDPRLKSITLLVDHIHSIPVRRVVQQLQERSYYLYLYLDALFDKDRQLAAEYADRQVALYAEFSPSRLMDFLRASNYYNLGQAYSICTEGDMVPEMVFLLGKMGDNKRALNLIIERLGDVNRAIDFAKEQNDDDLWEDLLRYSETRPPFIRELLENVGAEIDPIRLIRRIKNGLEIPGLKEALIKILWDFNLQISLMEGCQNILHGDCADLAVFLHSRQTSGILGGPSKLCPICGLLLFPTPQSLALIFLCRHVVHAHCVKGGDSLPRRTDDSMLNFLQTESSGLRLGGGMMRDTVGSKIAFVSVVRARLEESCPVCEHKADRRR</sequence>
<dbReference type="OrthoDB" id="244107at2759"/>
<dbReference type="InterPro" id="IPR016902">
    <property type="entry name" value="Vps41"/>
</dbReference>
<comment type="caution">
    <text evidence="8">The sequence shown here is derived from an EMBL/GenBank/DDBJ whole genome shotgun (WGS) entry which is preliminary data.</text>
</comment>
<dbReference type="GO" id="GO:0000329">
    <property type="term" value="C:fungal-type vacuole membrane"/>
    <property type="evidence" value="ECO:0007669"/>
    <property type="project" value="UniProtKB-UniRule"/>
</dbReference>
<evidence type="ECO:0000256" key="2">
    <source>
        <dbReference type="ARBA" id="ARBA00022448"/>
    </source>
</evidence>
<dbReference type="GO" id="GO:0006623">
    <property type="term" value="P:protein targeting to vacuole"/>
    <property type="evidence" value="ECO:0007669"/>
    <property type="project" value="InterPro"/>
</dbReference>
<evidence type="ECO:0000256" key="4">
    <source>
        <dbReference type="PIRNR" id="PIRNR028921"/>
    </source>
</evidence>
<dbReference type="InterPro" id="IPR011990">
    <property type="entry name" value="TPR-like_helical_dom_sf"/>
</dbReference>
<organism evidence="8 9">
    <name type="scientific">Hydnum rufescens UP504</name>
    <dbReference type="NCBI Taxonomy" id="1448309"/>
    <lineage>
        <taxon>Eukaryota</taxon>
        <taxon>Fungi</taxon>
        <taxon>Dikarya</taxon>
        <taxon>Basidiomycota</taxon>
        <taxon>Agaricomycotina</taxon>
        <taxon>Agaricomycetes</taxon>
        <taxon>Cantharellales</taxon>
        <taxon>Hydnaceae</taxon>
        <taxon>Hydnum</taxon>
    </lineage>
</organism>
<dbReference type="InterPro" id="IPR045111">
    <property type="entry name" value="Vps41/Vps8"/>
</dbReference>
<comment type="similarity">
    <text evidence="1 4">Belongs to the VPS41 family.</text>
</comment>
<comment type="subcellular location">
    <subcellularLocation>
        <location evidence="4">Vacuole</location>
    </subcellularLocation>
</comment>
<keyword evidence="4" id="KW-0926">Vacuole</keyword>
<evidence type="ECO:0000256" key="6">
    <source>
        <dbReference type="SAM" id="MobiDB-lite"/>
    </source>
</evidence>
<name>A0A9P6B3E6_9AGAM</name>
<dbReference type="PANTHER" id="PTHR12616:SF1">
    <property type="entry name" value="VACUOLAR PROTEIN SORTING-ASSOCIATED PROTEIN 41 HOMOLOG"/>
    <property type="match status" value="1"/>
</dbReference>
<evidence type="ECO:0000256" key="5">
    <source>
        <dbReference type="PROSITE-ProRule" id="PRU01006"/>
    </source>
</evidence>
<proteinExistence type="inferred from homology"/>
<reference evidence="8" key="1">
    <citation type="journal article" date="2020" name="Nat. Commun.">
        <title>Large-scale genome sequencing of mycorrhizal fungi provides insights into the early evolution of symbiotic traits.</title>
        <authorList>
            <person name="Miyauchi S."/>
            <person name="Kiss E."/>
            <person name="Kuo A."/>
            <person name="Drula E."/>
            <person name="Kohler A."/>
            <person name="Sanchez-Garcia M."/>
            <person name="Morin E."/>
            <person name="Andreopoulos B."/>
            <person name="Barry K.W."/>
            <person name="Bonito G."/>
            <person name="Buee M."/>
            <person name="Carver A."/>
            <person name="Chen C."/>
            <person name="Cichocki N."/>
            <person name="Clum A."/>
            <person name="Culley D."/>
            <person name="Crous P.W."/>
            <person name="Fauchery L."/>
            <person name="Girlanda M."/>
            <person name="Hayes R.D."/>
            <person name="Keri Z."/>
            <person name="LaButti K."/>
            <person name="Lipzen A."/>
            <person name="Lombard V."/>
            <person name="Magnuson J."/>
            <person name="Maillard F."/>
            <person name="Murat C."/>
            <person name="Nolan M."/>
            <person name="Ohm R.A."/>
            <person name="Pangilinan J."/>
            <person name="Pereira M.F."/>
            <person name="Perotto S."/>
            <person name="Peter M."/>
            <person name="Pfister S."/>
            <person name="Riley R."/>
            <person name="Sitrit Y."/>
            <person name="Stielow J.B."/>
            <person name="Szollosi G."/>
            <person name="Zifcakova L."/>
            <person name="Stursova M."/>
            <person name="Spatafora J.W."/>
            <person name="Tedersoo L."/>
            <person name="Vaario L.M."/>
            <person name="Yamada A."/>
            <person name="Yan M."/>
            <person name="Wang P."/>
            <person name="Xu J."/>
            <person name="Bruns T."/>
            <person name="Baldrian P."/>
            <person name="Vilgalys R."/>
            <person name="Dunand C."/>
            <person name="Henrissat B."/>
            <person name="Grigoriev I.V."/>
            <person name="Hibbett D."/>
            <person name="Nagy L.G."/>
            <person name="Martin F.M."/>
        </authorList>
    </citation>
    <scope>NUCLEOTIDE SEQUENCE</scope>
    <source>
        <strain evidence="8">UP504</strain>
    </source>
</reference>
<feature type="repeat" description="CHCR" evidence="5">
    <location>
        <begin position="602"/>
        <end position="746"/>
    </location>
</feature>
<feature type="compositionally biased region" description="Acidic residues" evidence="6">
    <location>
        <begin position="18"/>
        <end position="28"/>
    </location>
</feature>